<dbReference type="UniPathway" id="UPA00074">
    <property type="reaction ID" value="UER00126"/>
</dbReference>
<dbReference type="InterPro" id="IPR002376">
    <property type="entry name" value="Formyl_transf_N"/>
</dbReference>
<dbReference type="GO" id="GO:0004644">
    <property type="term" value="F:phosphoribosylglycinamide formyltransferase activity"/>
    <property type="evidence" value="ECO:0007669"/>
    <property type="project" value="UniProtKB-EC"/>
</dbReference>
<keyword evidence="3 10" id="KW-0808">Transferase</keyword>
<accession>A0A644XF46</accession>
<dbReference type="PANTHER" id="PTHR43369">
    <property type="entry name" value="PHOSPHORIBOSYLGLYCINAMIDE FORMYLTRANSFERASE"/>
    <property type="match status" value="1"/>
</dbReference>
<reference evidence="10" key="1">
    <citation type="submission" date="2019-08" db="EMBL/GenBank/DDBJ databases">
        <authorList>
            <person name="Kucharzyk K."/>
            <person name="Murdoch R.W."/>
            <person name="Higgins S."/>
            <person name="Loffler F."/>
        </authorList>
    </citation>
    <scope>NUCLEOTIDE SEQUENCE</scope>
</reference>
<dbReference type="EMBL" id="VSSQ01002350">
    <property type="protein sequence ID" value="MPM14860.1"/>
    <property type="molecule type" value="Genomic_DNA"/>
</dbReference>
<dbReference type="EC" id="2.1.2.2" evidence="2"/>
<dbReference type="CDD" id="cd08645">
    <property type="entry name" value="FMT_core_GART"/>
    <property type="match status" value="1"/>
</dbReference>
<evidence type="ECO:0000256" key="4">
    <source>
        <dbReference type="ARBA" id="ARBA00022755"/>
    </source>
</evidence>
<evidence type="ECO:0000256" key="8">
    <source>
        <dbReference type="ARBA" id="ARBA00047664"/>
    </source>
</evidence>
<comment type="catalytic activity">
    <reaction evidence="8">
        <text>N(1)-(5-phospho-beta-D-ribosyl)glycinamide + (6R)-10-formyltetrahydrofolate = N(2)-formyl-N(1)-(5-phospho-beta-D-ribosyl)glycinamide + (6S)-5,6,7,8-tetrahydrofolate + H(+)</text>
        <dbReference type="Rhea" id="RHEA:15053"/>
        <dbReference type="ChEBI" id="CHEBI:15378"/>
        <dbReference type="ChEBI" id="CHEBI:57453"/>
        <dbReference type="ChEBI" id="CHEBI:143788"/>
        <dbReference type="ChEBI" id="CHEBI:147286"/>
        <dbReference type="ChEBI" id="CHEBI:195366"/>
        <dbReference type="EC" id="2.1.2.2"/>
    </reaction>
</comment>
<evidence type="ECO:0000256" key="6">
    <source>
        <dbReference type="ARBA" id="ARBA00041324"/>
    </source>
</evidence>
<name>A0A644XF46_9ZZZZ</name>
<dbReference type="InterPro" id="IPR004607">
    <property type="entry name" value="GART"/>
</dbReference>
<dbReference type="AlphaFoldDB" id="A0A644XF46"/>
<evidence type="ECO:0000256" key="3">
    <source>
        <dbReference type="ARBA" id="ARBA00022679"/>
    </source>
</evidence>
<evidence type="ECO:0000256" key="5">
    <source>
        <dbReference type="ARBA" id="ARBA00038440"/>
    </source>
</evidence>
<proteinExistence type="inferred from homology"/>
<comment type="similarity">
    <text evidence="5">Belongs to the GART family.</text>
</comment>
<sequence length="190" mass="21465">MKKISVWASGSGSNAENLINYFKGHSGIRIDHILCNNAEAGVIERARRLGVECFVLARKDFREGERIMQILHERKTDYIVLSGFLQMVPAEIIKHYTESIINIHPALLPDFGGKGMFGHHVHEAVLAAGKKESGITIHLVDEIYDHGKILMQKTCPVQENDTPEMLAARVHELEYKWFPVAVEQYISGWS</sequence>
<dbReference type="PANTHER" id="PTHR43369:SF2">
    <property type="entry name" value="PHOSPHORIBOSYLGLYCINAMIDE FORMYLTRANSFERASE"/>
    <property type="match status" value="1"/>
</dbReference>
<gene>
    <name evidence="10" type="primary">purN_19</name>
    <name evidence="10" type="ORF">SDC9_61224</name>
</gene>
<organism evidence="10">
    <name type="scientific">bioreactor metagenome</name>
    <dbReference type="NCBI Taxonomy" id="1076179"/>
    <lineage>
        <taxon>unclassified sequences</taxon>
        <taxon>metagenomes</taxon>
        <taxon>ecological metagenomes</taxon>
    </lineage>
</organism>
<keyword evidence="4" id="KW-0658">Purine biosynthesis</keyword>
<dbReference type="SUPFAM" id="SSF53328">
    <property type="entry name" value="Formyltransferase"/>
    <property type="match status" value="1"/>
</dbReference>
<dbReference type="InterPro" id="IPR036477">
    <property type="entry name" value="Formyl_transf_N_sf"/>
</dbReference>
<evidence type="ECO:0000256" key="2">
    <source>
        <dbReference type="ARBA" id="ARBA00012254"/>
    </source>
</evidence>
<feature type="domain" description="Formyl transferase N-terminal" evidence="9">
    <location>
        <begin position="2"/>
        <end position="181"/>
    </location>
</feature>
<dbReference type="HAMAP" id="MF_01930">
    <property type="entry name" value="PurN"/>
    <property type="match status" value="1"/>
</dbReference>
<evidence type="ECO:0000256" key="1">
    <source>
        <dbReference type="ARBA" id="ARBA00005054"/>
    </source>
</evidence>
<comment type="caution">
    <text evidence="10">The sequence shown here is derived from an EMBL/GenBank/DDBJ whole genome shotgun (WGS) entry which is preliminary data.</text>
</comment>
<evidence type="ECO:0000259" key="9">
    <source>
        <dbReference type="Pfam" id="PF00551"/>
    </source>
</evidence>
<comment type="pathway">
    <text evidence="1">Purine metabolism; IMP biosynthesis via de novo pathway; N(2)-formyl-N(1)-(5-phospho-D-ribosyl)glycinamide from N(1)-(5-phospho-D-ribosyl)glycinamide (10-formyl THF route): step 1/1.</text>
</comment>
<dbReference type="Gene3D" id="3.40.50.170">
    <property type="entry name" value="Formyl transferase, N-terminal domain"/>
    <property type="match status" value="1"/>
</dbReference>
<dbReference type="GO" id="GO:0005829">
    <property type="term" value="C:cytosol"/>
    <property type="evidence" value="ECO:0007669"/>
    <property type="project" value="TreeGrafter"/>
</dbReference>
<dbReference type="InterPro" id="IPR001555">
    <property type="entry name" value="GART_AS"/>
</dbReference>
<dbReference type="NCBIfam" id="TIGR00639">
    <property type="entry name" value="PurN"/>
    <property type="match status" value="1"/>
</dbReference>
<evidence type="ECO:0000313" key="10">
    <source>
        <dbReference type="EMBL" id="MPM14860.1"/>
    </source>
</evidence>
<evidence type="ECO:0000256" key="7">
    <source>
        <dbReference type="ARBA" id="ARBA00041682"/>
    </source>
</evidence>
<protein>
    <recommendedName>
        <fullName evidence="2">phosphoribosylglycinamide formyltransferase 1</fullName>
        <ecNumber evidence="2">2.1.2.2</ecNumber>
    </recommendedName>
    <alternativeName>
        <fullName evidence="7">5'-phosphoribosylglycinamide transformylase</fullName>
    </alternativeName>
    <alternativeName>
        <fullName evidence="6">GAR transformylase</fullName>
    </alternativeName>
</protein>
<dbReference type="PROSITE" id="PS00373">
    <property type="entry name" value="GART"/>
    <property type="match status" value="1"/>
</dbReference>
<dbReference type="GO" id="GO:0006189">
    <property type="term" value="P:'de novo' IMP biosynthetic process"/>
    <property type="evidence" value="ECO:0007669"/>
    <property type="project" value="UniProtKB-UniPathway"/>
</dbReference>
<dbReference type="Pfam" id="PF00551">
    <property type="entry name" value="Formyl_trans_N"/>
    <property type="match status" value="1"/>
</dbReference>